<accession>A0ABV0F4E8</accession>
<dbReference type="Proteomes" id="UP001429357">
    <property type="component" value="Unassembled WGS sequence"/>
</dbReference>
<sequence>MKFGRFFKKKKLCPIHDENFLKIEWDKEFSPSNAEVQAIIEKIDQDEVTKDWAQLSESLPYITFAQAEAMFLRFKETFVNTGKINQIIIKKVVVAHREDEEEPTTDGEVFSEPFIIDGNYQNLLKPLVESILGNKSFSGYSYDQKRTYFMDAIYPSYLNSVKATEEVLPVFPSQFEVENGNFEVVIPAFSKENQVKTEVQDESVVPPVVIKKETLSVSDEFVLDKQSNQTSIPTSNSILDNLLNDSEIVSDSVDTSYFDSSDYNEDNDNVSIFEEPLSKRQTVTDEYVVDPKVAPLPASVEGKYLVSFPKFERITFEKQYYEPYETEYVPWKLNQLKEELNSQITNQETTNNVLIHQAITHKLYDYEKELLRKVQSEVEKQDKRDTLKDTILTETASQRETEWLSVKRHFEAEKEEAIALEKQRYEDALRKIQKDFEQNIEKNEIMIKSKYLKQAQSNYQAAYYDQTGKLQELLDEQMQRVTQLKQQKQVELDNHFSKLALEVGNKLFEQSKTILDTQELKFLREHDYAKRVNLVQKEEEMRRQQDLKVVKYMEELRTQVDFLLNEKEELSNQQAQMQQRLHEEQKKSLDEKEQFLARWENIQTEKKALAS</sequence>
<reference evidence="2 3" key="2">
    <citation type="submission" date="2024-02" db="EMBL/GenBank/DDBJ databases">
        <title>The Genome Sequence of Enterococcus diestrammenae JM9A.</title>
        <authorList>
            <person name="Earl A."/>
            <person name="Manson A."/>
            <person name="Gilmore M."/>
            <person name="Sanders J."/>
            <person name="Shea T."/>
            <person name="Howe W."/>
            <person name="Livny J."/>
            <person name="Cuomo C."/>
            <person name="Neafsey D."/>
            <person name="Birren B."/>
        </authorList>
    </citation>
    <scope>NUCLEOTIDE SEQUENCE [LARGE SCALE GENOMIC DNA]</scope>
    <source>
        <strain evidence="2 3">JM9A</strain>
    </source>
</reference>
<proteinExistence type="predicted"/>
<evidence type="ECO:0000313" key="3">
    <source>
        <dbReference type="Proteomes" id="UP001429357"/>
    </source>
</evidence>
<keyword evidence="1" id="KW-0175">Coiled coil</keyword>
<feature type="coiled-coil region" evidence="1">
    <location>
        <begin position="467"/>
        <end position="494"/>
    </location>
</feature>
<keyword evidence="3" id="KW-1185">Reference proteome</keyword>
<dbReference type="RefSeq" id="WP_161868608.1">
    <property type="nucleotide sequence ID" value="NZ_MAEI02000001.1"/>
</dbReference>
<gene>
    <name evidence="2" type="ORF">BAU18_001599</name>
</gene>
<organism evidence="2 3">
    <name type="scientific">Enterococcus diestrammenae</name>
    <dbReference type="NCBI Taxonomy" id="1155073"/>
    <lineage>
        <taxon>Bacteria</taxon>
        <taxon>Bacillati</taxon>
        <taxon>Bacillota</taxon>
        <taxon>Bacilli</taxon>
        <taxon>Lactobacillales</taxon>
        <taxon>Enterococcaceae</taxon>
        <taxon>Enterococcus</taxon>
    </lineage>
</organism>
<reference evidence="3" key="1">
    <citation type="submission" date="2016-06" db="EMBL/GenBank/DDBJ databases">
        <title>Four novel species of enterococci isolated from chicken manure.</title>
        <authorList>
            <person name="Van Tyne D."/>
        </authorList>
    </citation>
    <scope>NUCLEOTIDE SEQUENCE [LARGE SCALE GENOMIC DNA]</scope>
    <source>
        <strain evidence="3">JM9A</strain>
    </source>
</reference>
<feature type="coiled-coil region" evidence="1">
    <location>
        <begin position="553"/>
        <end position="592"/>
    </location>
</feature>
<evidence type="ECO:0000256" key="1">
    <source>
        <dbReference type="SAM" id="Coils"/>
    </source>
</evidence>
<dbReference type="EMBL" id="MAEI02000001">
    <property type="protein sequence ID" value="MEO1782006.1"/>
    <property type="molecule type" value="Genomic_DNA"/>
</dbReference>
<protein>
    <submittedName>
        <fullName evidence="2">Uncharacterized protein</fullName>
    </submittedName>
</protein>
<evidence type="ECO:0000313" key="2">
    <source>
        <dbReference type="EMBL" id="MEO1782006.1"/>
    </source>
</evidence>
<name>A0ABV0F4E8_9ENTE</name>
<comment type="caution">
    <text evidence="2">The sequence shown here is derived from an EMBL/GenBank/DDBJ whole genome shotgun (WGS) entry which is preliminary data.</text>
</comment>